<dbReference type="SUPFAM" id="SSF52540">
    <property type="entry name" value="P-loop containing nucleoside triphosphate hydrolases"/>
    <property type="match status" value="1"/>
</dbReference>
<dbReference type="InterPro" id="IPR027417">
    <property type="entry name" value="P-loop_NTPase"/>
</dbReference>
<evidence type="ECO:0008006" key="3">
    <source>
        <dbReference type="Google" id="ProtNLM"/>
    </source>
</evidence>
<dbReference type="GO" id="GO:0004252">
    <property type="term" value="F:serine-type endopeptidase activity"/>
    <property type="evidence" value="ECO:0007669"/>
    <property type="project" value="InterPro"/>
</dbReference>
<dbReference type="GO" id="GO:0005524">
    <property type="term" value="F:ATP binding"/>
    <property type="evidence" value="ECO:0007669"/>
    <property type="project" value="InterPro"/>
</dbReference>
<reference evidence="1" key="1">
    <citation type="submission" date="2023-06" db="EMBL/GenBank/DDBJ databases">
        <title>Genomic analysis of the entomopathogenic nematode Steinernema hermaphroditum.</title>
        <authorList>
            <person name="Schwarz E.M."/>
            <person name="Heppert J.K."/>
            <person name="Baniya A."/>
            <person name="Schwartz H.T."/>
            <person name="Tan C.-H."/>
            <person name="Antoshechkin I."/>
            <person name="Sternberg P.W."/>
            <person name="Goodrich-Blair H."/>
            <person name="Dillman A.R."/>
        </authorList>
    </citation>
    <scope>NUCLEOTIDE SEQUENCE</scope>
    <source>
        <strain evidence="1">PS9179</strain>
        <tissue evidence="1">Whole animal</tissue>
    </source>
</reference>
<dbReference type="GO" id="GO:0004176">
    <property type="term" value="F:ATP-dependent peptidase activity"/>
    <property type="evidence" value="ECO:0007669"/>
    <property type="project" value="InterPro"/>
</dbReference>
<dbReference type="Proteomes" id="UP001175271">
    <property type="component" value="Unassembled WGS sequence"/>
</dbReference>
<proteinExistence type="predicted"/>
<accession>A0AA39IJE0</accession>
<dbReference type="AlphaFoldDB" id="A0AA39IJE0"/>
<sequence>MDSLFRSFFRSYIGKNNVPNEEIPDFTPGCGADFIVEVGRAIAQWMGRPFQRIRLKANARAQDLLGTSSSMGLMMKAVVKAKCCNLVIFIDDVEKVKNRKVKQIISQLGDHRKNRSFFDRFLGVPFDLSEVLFIVSIDSKSLQREKPMKLSHFSPSCPLDEFTTEQCVEVMKHQLIPKVLPEYNRESSPLHDSLLKVIVDDFTHK</sequence>
<name>A0AA39IJE0_9BILA</name>
<dbReference type="Gene3D" id="3.40.50.300">
    <property type="entry name" value="P-loop containing nucleotide triphosphate hydrolases"/>
    <property type="match status" value="1"/>
</dbReference>
<organism evidence="1 2">
    <name type="scientific">Steinernema hermaphroditum</name>
    <dbReference type="NCBI Taxonomy" id="289476"/>
    <lineage>
        <taxon>Eukaryota</taxon>
        <taxon>Metazoa</taxon>
        <taxon>Ecdysozoa</taxon>
        <taxon>Nematoda</taxon>
        <taxon>Chromadorea</taxon>
        <taxon>Rhabditida</taxon>
        <taxon>Tylenchina</taxon>
        <taxon>Panagrolaimomorpha</taxon>
        <taxon>Strongyloidoidea</taxon>
        <taxon>Steinernematidae</taxon>
        <taxon>Steinernema</taxon>
    </lineage>
</organism>
<dbReference type="PANTHER" id="PTHR10046">
    <property type="entry name" value="ATP DEPENDENT LON PROTEASE FAMILY MEMBER"/>
    <property type="match status" value="1"/>
</dbReference>
<protein>
    <recommendedName>
        <fullName evidence="3">ATPase AAA-type core domain-containing protein</fullName>
    </recommendedName>
</protein>
<comment type="caution">
    <text evidence="1">The sequence shown here is derived from an EMBL/GenBank/DDBJ whole genome shotgun (WGS) entry which is preliminary data.</text>
</comment>
<gene>
    <name evidence="1" type="ORF">QR680_008586</name>
</gene>
<evidence type="ECO:0000313" key="1">
    <source>
        <dbReference type="EMBL" id="KAK0424273.1"/>
    </source>
</evidence>
<evidence type="ECO:0000313" key="2">
    <source>
        <dbReference type="Proteomes" id="UP001175271"/>
    </source>
</evidence>
<dbReference type="InterPro" id="IPR027065">
    <property type="entry name" value="Lon_Prtase"/>
</dbReference>
<keyword evidence="2" id="KW-1185">Reference proteome</keyword>
<dbReference type="EMBL" id="JAUCMV010000001">
    <property type="protein sequence ID" value="KAK0424273.1"/>
    <property type="molecule type" value="Genomic_DNA"/>
</dbReference>
<dbReference type="GO" id="GO:0030163">
    <property type="term" value="P:protein catabolic process"/>
    <property type="evidence" value="ECO:0007669"/>
    <property type="project" value="InterPro"/>
</dbReference>